<evidence type="ECO:0000313" key="1">
    <source>
        <dbReference type="EMBL" id="KPJ09298.1"/>
    </source>
</evidence>
<protein>
    <submittedName>
        <fullName evidence="1">Uncharacterized protein</fullName>
    </submittedName>
</protein>
<proteinExistence type="predicted"/>
<name>A0A194QUU0_PAPMA</name>
<evidence type="ECO:0000313" key="2">
    <source>
        <dbReference type="Proteomes" id="UP000053240"/>
    </source>
</evidence>
<accession>A0A194QUU0</accession>
<gene>
    <name evidence="1" type="ORF">RR48_15439</name>
</gene>
<organism evidence="1 2">
    <name type="scientific">Papilio machaon</name>
    <name type="common">Old World swallowtail butterfly</name>
    <dbReference type="NCBI Taxonomy" id="76193"/>
    <lineage>
        <taxon>Eukaryota</taxon>
        <taxon>Metazoa</taxon>
        <taxon>Ecdysozoa</taxon>
        <taxon>Arthropoda</taxon>
        <taxon>Hexapoda</taxon>
        <taxon>Insecta</taxon>
        <taxon>Pterygota</taxon>
        <taxon>Neoptera</taxon>
        <taxon>Endopterygota</taxon>
        <taxon>Lepidoptera</taxon>
        <taxon>Glossata</taxon>
        <taxon>Ditrysia</taxon>
        <taxon>Papilionoidea</taxon>
        <taxon>Papilionidae</taxon>
        <taxon>Papilioninae</taxon>
        <taxon>Papilio</taxon>
    </lineage>
</organism>
<sequence>MTSYKSGLIFYTNPQVLDPRCDCSTTDELLARFMSQSLSTVIDPQPIGLQQNDYERAATYPIKLIPYLVKKPIPRVPFVKNETQEIKINKNTSLNCKAFVRRSKIGKCKRQSSKIDKVVGKHKNYTVQYKKNNLKVTSDIRKPDLVLQKFEGINNNTDPVKSTVHLPINSNVSLSVNDSVTVQEKHGYVDYQENKNAVIEGISKNFTDENIKEITLKKHNDNFKELSSQLTTNKTDNIFVTKNKKPTNENDTESFVLKFNNDVMSTIHNNSMSTTNKISENNEYTISTTPSYNHNNSMIILNKINRKKYNESEITLQKIITKELTNGSVISKINGTENLESNEFMDENISDNIFSKTNITLADFKNVTPPEPIIKSTKNVSQKTPIVFTTLNFIFVHYIQNKLEEESAAEAGLADCGMIVISSLILSGLSKESLVGFAGGILLLSMTRLATTLCAEYT</sequence>
<dbReference type="InParanoid" id="A0A194QUU0"/>
<dbReference type="EMBL" id="KQ461108">
    <property type="protein sequence ID" value="KPJ09298.1"/>
    <property type="molecule type" value="Genomic_DNA"/>
</dbReference>
<dbReference type="Proteomes" id="UP000053240">
    <property type="component" value="Unassembled WGS sequence"/>
</dbReference>
<dbReference type="AlphaFoldDB" id="A0A194QUU0"/>
<reference evidence="1 2" key="1">
    <citation type="journal article" date="2015" name="Nat. Commun.">
        <title>Outbred genome sequencing and CRISPR/Cas9 gene editing in butterflies.</title>
        <authorList>
            <person name="Li X."/>
            <person name="Fan D."/>
            <person name="Zhang W."/>
            <person name="Liu G."/>
            <person name="Zhang L."/>
            <person name="Zhao L."/>
            <person name="Fang X."/>
            <person name="Chen L."/>
            <person name="Dong Y."/>
            <person name="Chen Y."/>
            <person name="Ding Y."/>
            <person name="Zhao R."/>
            <person name="Feng M."/>
            <person name="Zhu Y."/>
            <person name="Feng Y."/>
            <person name="Jiang X."/>
            <person name="Zhu D."/>
            <person name="Xiang H."/>
            <person name="Feng X."/>
            <person name="Li S."/>
            <person name="Wang J."/>
            <person name="Zhang G."/>
            <person name="Kronforst M.R."/>
            <person name="Wang W."/>
        </authorList>
    </citation>
    <scope>NUCLEOTIDE SEQUENCE [LARGE SCALE GENOMIC DNA]</scope>
    <source>
        <strain evidence="1">Ya'a_city_454_Pm</strain>
        <tissue evidence="1">Whole body</tissue>
    </source>
</reference>
<keyword evidence="2" id="KW-1185">Reference proteome</keyword>